<dbReference type="InterPro" id="IPR036378">
    <property type="entry name" value="FAS1_dom_sf"/>
</dbReference>
<dbReference type="SUPFAM" id="SSF82153">
    <property type="entry name" value="FAS1 domain"/>
    <property type="match status" value="4"/>
</dbReference>
<gene>
    <name evidence="4" type="ORF">O0I10_011105</name>
</gene>
<dbReference type="GO" id="GO:0005615">
    <property type="term" value="C:extracellular space"/>
    <property type="evidence" value="ECO:0007669"/>
    <property type="project" value="TreeGrafter"/>
</dbReference>
<evidence type="ECO:0000313" key="4">
    <source>
        <dbReference type="EMBL" id="KAJ8653257.1"/>
    </source>
</evidence>
<keyword evidence="2" id="KW-0732">Signal</keyword>
<dbReference type="InterPro" id="IPR050904">
    <property type="entry name" value="Adhesion/Biosynth-related"/>
</dbReference>
<dbReference type="AlphaFoldDB" id="A0AAD7XX31"/>
<sequence>MRTTTTAILSLLWLVSLVTSRSLVDTLKKDDRFTELIHHLNRTQLLRDLERFDTGTVFAPVNEAFNKDDDDHLSRAALLYHVLPSAVTTQDFYDGQLLGTSYHRQKLKVTKQKKNQWAVGNNDAKIIDADVKTDNGVIQVIDSVLKPLDDLTQTLLHDNDLQEFGNLIERSKLDRELKRVNGFTVFATQGVLDGLPDDVKDYLDHSAVDLAKVLGHQIHAGPIYSYDLEFGKKEYSTLQGEPIIVEVNKNNEITVNGAKVIRHDILASNGVIHLVEKPILPKHRGFLEMDVRKTLISMNASKFVGMLEDYGLHSYLESKAPQTILAPTNDVLKDDEHDHSRGAIVSWLKYHIINDKYTKDNLSDGQLLQTQSSHHLGDHMHQRLPIHIIDKDTIQFGGSGISDCPRLVDNSIVYPLSRPLAMPRSALGQLPLDLDLSTFVASLYASKASDMVDSAEGITLLAPTNKAFQQLGLVTKHLLQAPKKLADVIGFQTLTDIFYYNDKDQHCGMTLSKEKRCFNTSIIDQPNTLVSNGVIHKVHRLALPCSLEITHRNLLDVAGTNTFYERLVRQDKDVLDKDKSYILIAPTDAAMARAKEFVLEIHLVPIDKEDEKRILDTEDDVTLNTAYEGVSVVFTRDSVRVGQTEAEIVDWGKTTRGGGGGVVVVNQVLPRPSRQGLAWWQVMLIALAVLAGAALLGAVIYFGYRWWKQRREGYITLDQEQ</sequence>
<feature type="domain" description="FAS1" evidence="3">
    <location>
        <begin position="287"/>
        <end position="420"/>
    </location>
</feature>
<feature type="chain" id="PRO_5041964117" description="FAS1 domain-containing protein" evidence="2">
    <location>
        <begin position="21"/>
        <end position="721"/>
    </location>
</feature>
<name>A0AAD7XX31_9FUNG</name>
<dbReference type="InterPro" id="IPR000782">
    <property type="entry name" value="FAS1_domain"/>
</dbReference>
<keyword evidence="1" id="KW-0812">Transmembrane</keyword>
<feature type="domain" description="FAS1" evidence="3">
    <location>
        <begin position="20"/>
        <end position="145"/>
    </location>
</feature>
<evidence type="ECO:0000256" key="2">
    <source>
        <dbReference type="SAM" id="SignalP"/>
    </source>
</evidence>
<comment type="caution">
    <text evidence="4">The sequence shown here is derived from an EMBL/GenBank/DDBJ whole genome shotgun (WGS) entry which is preliminary data.</text>
</comment>
<organism evidence="4 5">
    <name type="scientific">Lichtheimia ornata</name>
    <dbReference type="NCBI Taxonomy" id="688661"/>
    <lineage>
        <taxon>Eukaryota</taxon>
        <taxon>Fungi</taxon>
        <taxon>Fungi incertae sedis</taxon>
        <taxon>Mucoromycota</taxon>
        <taxon>Mucoromycotina</taxon>
        <taxon>Mucoromycetes</taxon>
        <taxon>Mucorales</taxon>
        <taxon>Lichtheimiaceae</taxon>
        <taxon>Lichtheimia</taxon>
    </lineage>
</organism>
<accession>A0AAD7XX31</accession>
<evidence type="ECO:0000259" key="3">
    <source>
        <dbReference type="PROSITE" id="PS50213"/>
    </source>
</evidence>
<dbReference type="PANTHER" id="PTHR10900:SF77">
    <property type="entry name" value="FI19380P1"/>
    <property type="match status" value="1"/>
</dbReference>
<keyword evidence="5" id="KW-1185">Reference proteome</keyword>
<proteinExistence type="predicted"/>
<reference evidence="4 5" key="1">
    <citation type="submission" date="2023-03" db="EMBL/GenBank/DDBJ databases">
        <title>Genome sequence of Lichtheimia ornata CBS 291.66.</title>
        <authorList>
            <person name="Mohabir J.T."/>
            <person name="Shea T.P."/>
            <person name="Kurbessoian T."/>
            <person name="Berby B."/>
            <person name="Fontaine J."/>
            <person name="Livny J."/>
            <person name="Gnirke A."/>
            <person name="Stajich J.E."/>
            <person name="Cuomo C.A."/>
        </authorList>
    </citation>
    <scope>NUCLEOTIDE SEQUENCE [LARGE SCALE GENOMIC DNA]</scope>
    <source>
        <strain evidence="4">CBS 291.66</strain>
    </source>
</reference>
<evidence type="ECO:0000313" key="5">
    <source>
        <dbReference type="Proteomes" id="UP001234581"/>
    </source>
</evidence>
<dbReference type="PANTHER" id="PTHR10900">
    <property type="entry name" value="PERIOSTIN-RELATED"/>
    <property type="match status" value="1"/>
</dbReference>
<protein>
    <recommendedName>
        <fullName evidence="3">FAS1 domain-containing protein</fullName>
    </recommendedName>
</protein>
<keyword evidence="1" id="KW-1133">Transmembrane helix</keyword>
<dbReference type="Gene3D" id="2.30.180.10">
    <property type="entry name" value="FAS1 domain"/>
    <property type="match status" value="4"/>
</dbReference>
<dbReference type="EMBL" id="JARTCD010000082">
    <property type="protein sequence ID" value="KAJ8653257.1"/>
    <property type="molecule type" value="Genomic_DNA"/>
</dbReference>
<dbReference type="SMART" id="SM00554">
    <property type="entry name" value="FAS1"/>
    <property type="match status" value="3"/>
</dbReference>
<feature type="transmembrane region" description="Helical" evidence="1">
    <location>
        <begin position="678"/>
        <end position="704"/>
    </location>
</feature>
<dbReference type="PROSITE" id="PS50213">
    <property type="entry name" value="FAS1"/>
    <property type="match status" value="4"/>
</dbReference>
<feature type="signal peptide" evidence="2">
    <location>
        <begin position="1"/>
        <end position="20"/>
    </location>
</feature>
<feature type="domain" description="FAS1" evidence="3">
    <location>
        <begin position="148"/>
        <end position="279"/>
    </location>
</feature>
<keyword evidence="1" id="KW-0472">Membrane</keyword>
<feature type="domain" description="FAS1" evidence="3">
    <location>
        <begin position="423"/>
        <end position="542"/>
    </location>
</feature>
<dbReference type="RefSeq" id="XP_058338171.1">
    <property type="nucleotide sequence ID" value="XM_058491076.1"/>
</dbReference>
<dbReference type="Proteomes" id="UP001234581">
    <property type="component" value="Unassembled WGS sequence"/>
</dbReference>
<dbReference type="Pfam" id="PF02469">
    <property type="entry name" value="Fasciclin"/>
    <property type="match status" value="4"/>
</dbReference>
<dbReference type="GeneID" id="83218507"/>
<evidence type="ECO:0000256" key="1">
    <source>
        <dbReference type="SAM" id="Phobius"/>
    </source>
</evidence>